<dbReference type="AlphaFoldDB" id="A0AA86TAK2"/>
<dbReference type="EMBL" id="OX365700">
    <property type="protein sequence ID" value="CAI4033453.1"/>
    <property type="molecule type" value="Genomic_DNA"/>
</dbReference>
<evidence type="ECO:0000313" key="2">
    <source>
        <dbReference type="Proteomes" id="UP001179121"/>
    </source>
</evidence>
<reference evidence="1" key="1">
    <citation type="submission" date="2022-10" db="EMBL/GenBank/DDBJ databases">
        <authorList>
            <person name="Koch H."/>
        </authorList>
    </citation>
    <scope>NUCLEOTIDE SEQUENCE</scope>
    <source>
        <strain evidence="1">DNF</strain>
    </source>
</reference>
<proteinExistence type="predicted"/>
<accession>A0AA86TAK2</accession>
<protein>
    <submittedName>
        <fullName evidence="1">Uncharacterized protein</fullName>
    </submittedName>
</protein>
<evidence type="ECO:0000313" key="1">
    <source>
        <dbReference type="EMBL" id="CAI4033453.1"/>
    </source>
</evidence>
<organism evidence="1 2">
    <name type="scientific">Nitrospira tepida</name>
    <dbReference type="NCBI Taxonomy" id="2973512"/>
    <lineage>
        <taxon>Bacteria</taxon>
        <taxon>Pseudomonadati</taxon>
        <taxon>Nitrospirota</taxon>
        <taxon>Nitrospiria</taxon>
        <taxon>Nitrospirales</taxon>
        <taxon>Nitrospiraceae</taxon>
        <taxon>Nitrospira</taxon>
    </lineage>
</organism>
<sequence length="173" mass="19443">MPGRLSSSSLRRFLYRCVALGLLCVLITGCGSKGPVYPEDHLRFTRIYDAVESLRKAYVEKDLGGISHLLLSSDQLDQLVADAEADFRTYDTIALDLAIERILIDGDHIDMYVHWQGQWKPQGTDVPIRERGHGRLQWVGNQSILLRAVDGDLPFGMGTRQMRLNRPPLPAAK</sequence>
<gene>
    <name evidence="1" type="ORF">DNFV4_03889</name>
</gene>
<dbReference type="Proteomes" id="UP001179121">
    <property type="component" value="Chromosome"/>
</dbReference>
<dbReference type="KEGG" id="nti:DNFV4_03889"/>
<name>A0AA86TAK2_9BACT</name>
<dbReference type="PROSITE" id="PS51257">
    <property type="entry name" value="PROKAR_LIPOPROTEIN"/>
    <property type="match status" value="1"/>
</dbReference>
<keyword evidence="2" id="KW-1185">Reference proteome</keyword>